<evidence type="ECO:0000256" key="8">
    <source>
        <dbReference type="ARBA" id="ARBA00042709"/>
    </source>
</evidence>
<protein>
    <recommendedName>
        <fullName evidence="8">L-gulonate 3-dehydrogenase</fullName>
        <ecNumber evidence="7">1.1.1.45</ecNumber>
    </recommendedName>
    <alternativeName>
        <fullName evidence="8">L-gulonate 3-dehydrogenase</fullName>
    </alternativeName>
</protein>
<keyword evidence="12" id="KW-1185">Reference proteome</keyword>
<evidence type="ECO:0000259" key="9">
    <source>
        <dbReference type="Pfam" id="PF00725"/>
    </source>
</evidence>
<evidence type="ECO:0000313" key="12">
    <source>
        <dbReference type="Proteomes" id="UP000783742"/>
    </source>
</evidence>
<comment type="similarity">
    <text evidence="2">Belongs to the 3-hydroxyacyl-CoA dehydrogenase family.</text>
</comment>
<dbReference type="PANTHER" id="PTHR48075:SF1">
    <property type="entry name" value="LAMBDA-CRYSTALLIN HOMOLOG"/>
    <property type="match status" value="1"/>
</dbReference>
<proteinExistence type="inferred from homology"/>
<keyword evidence="4" id="KW-0597">Phosphoprotein</keyword>
<gene>
    <name evidence="11" type="ORF">KQI68_00540</name>
</gene>
<dbReference type="InterPro" id="IPR022694">
    <property type="entry name" value="3-OHacyl-CoA_DH"/>
</dbReference>
<name>A0ABS6FDQ8_9FIRM</name>
<dbReference type="Proteomes" id="UP000783742">
    <property type="component" value="Unassembled WGS sequence"/>
</dbReference>
<evidence type="ECO:0000256" key="5">
    <source>
        <dbReference type="ARBA" id="ARBA00023002"/>
    </source>
</evidence>
<comment type="subcellular location">
    <subcellularLocation>
        <location evidence="1">Cytoplasm</location>
    </subcellularLocation>
</comment>
<evidence type="ECO:0000256" key="1">
    <source>
        <dbReference type="ARBA" id="ARBA00004496"/>
    </source>
</evidence>
<feature type="domain" description="3-hydroxyacyl-CoA dehydrogenase NAD binding" evidence="10">
    <location>
        <begin position="9"/>
        <end position="187"/>
    </location>
</feature>
<keyword evidence="5" id="KW-0560">Oxidoreductase</keyword>
<dbReference type="PROSITE" id="PS00067">
    <property type="entry name" value="3HCDH"/>
    <property type="match status" value="1"/>
</dbReference>
<dbReference type="EC" id="1.1.1.45" evidence="7"/>
<keyword evidence="6" id="KW-0520">NAD</keyword>
<dbReference type="InterPro" id="IPR006108">
    <property type="entry name" value="3HC_DH_C"/>
</dbReference>
<dbReference type="Pfam" id="PF02737">
    <property type="entry name" value="3HCDH_N"/>
    <property type="match status" value="1"/>
</dbReference>
<evidence type="ECO:0000256" key="4">
    <source>
        <dbReference type="ARBA" id="ARBA00022553"/>
    </source>
</evidence>
<feature type="domain" description="3-hydroxyacyl-CoA dehydrogenase C-terminal" evidence="9">
    <location>
        <begin position="191"/>
        <end position="273"/>
    </location>
</feature>
<dbReference type="RefSeq" id="WP_216547988.1">
    <property type="nucleotide sequence ID" value="NZ_JAHLQO010000001.1"/>
</dbReference>
<evidence type="ECO:0000256" key="7">
    <source>
        <dbReference type="ARBA" id="ARBA00038962"/>
    </source>
</evidence>
<organism evidence="11 12">
    <name type="scientific">Peptoniphilus ovalis</name>
    <dbReference type="NCBI Taxonomy" id="2841503"/>
    <lineage>
        <taxon>Bacteria</taxon>
        <taxon>Bacillati</taxon>
        <taxon>Bacillota</taxon>
        <taxon>Tissierellia</taxon>
        <taxon>Tissierellales</taxon>
        <taxon>Peptoniphilaceae</taxon>
        <taxon>Peptoniphilus</taxon>
    </lineage>
</organism>
<evidence type="ECO:0000256" key="3">
    <source>
        <dbReference type="ARBA" id="ARBA00011738"/>
    </source>
</evidence>
<reference evidence="11 12" key="1">
    <citation type="submission" date="2021-06" db="EMBL/GenBank/DDBJ databases">
        <authorList>
            <person name="Sun Q."/>
            <person name="Li D."/>
        </authorList>
    </citation>
    <scope>NUCLEOTIDE SEQUENCE [LARGE SCALE GENOMIC DNA]</scope>
    <source>
        <strain evidence="11 12">MSJ-1</strain>
    </source>
</reference>
<dbReference type="InterPro" id="IPR006176">
    <property type="entry name" value="3-OHacyl-CoA_DH_NAD-bd"/>
</dbReference>
<evidence type="ECO:0000256" key="6">
    <source>
        <dbReference type="ARBA" id="ARBA00023027"/>
    </source>
</evidence>
<accession>A0ABS6FDQ8</accession>
<evidence type="ECO:0000313" key="11">
    <source>
        <dbReference type="EMBL" id="MBU5668318.1"/>
    </source>
</evidence>
<dbReference type="PIRSF" id="PIRSF000105">
    <property type="entry name" value="HCDH"/>
    <property type="match status" value="1"/>
</dbReference>
<dbReference type="Pfam" id="PF00725">
    <property type="entry name" value="3HCDH"/>
    <property type="match status" value="1"/>
</dbReference>
<dbReference type="InterPro" id="IPR006180">
    <property type="entry name" value="3-OHacyl-CoA_DH_CS"/>
</dbReference>
<dbReference type="PANTHER" id="PTHR48075">
    <property type="entry name" value="3-HYDROXYACYL-COA DEHYDROGENASE FAMILY PROTEIN"/>
    <property type="match status" value="1"/>
</dbReference>
<evidence type="ECO:0000256" key="2">
    <source>
        <dbReference type="ARBA" id="ARBA00009463"/>
    </source>
</evidence>
<comment type="caution">
    <text evidence="11">The sequence shown here is derived from an EMBL/GenBank/DDBJ whole genome shotgun (WGS) entry which is preliminary data.</text>
</comment>
<comment type="subunit">
    <text evidence="3">Homodimer.</text>
</comment>
<evidence type="ECO:0000259" key="10">
    <source>
        <dbReference type="Pfam" id="PF02737"/>
    </source>
</evidence>
<dbReference type="EMBL" id="JAHLQO010000001">
    <property type="protein sequence ID" value="MBU5668318.1"/>
    <property type="molecule type" value="Genomic_DNA"/>
</dbReference>
<sequence length="320" mass="35715">MKVKDIKNIGLVGGGLIGASFALAFSLGGLNAHIYTRSKETLDASEEIIKNSLDELIKLGVKKEDEKDEILKRISYTNNLEEAIKDADYIQESLKEDYDIKRKVLADVEKIISPEIPIGSSTSGLKATEIARDMKHPERFFVAHPWNPPHLIPLIELCKGEKTDDKYIYLAKELFEKIKKTPIILEKEVLGFVGNRIQAAVFREVLSLVLNGVVSMEDADKAVTFGPGIRWGIMGPSLILELGGGSEGIAGFMKNIGPSMELWLEDLADWDKLPISPEEIGEITAQELRNRDEKLGNNRKSLGEYRTKMLVEFLKLHGKI</sequence>